<dbReference type="GO" id="GO:0016787">
    <property type="term" value="F:hydrolase activity"/>
    <property type="evidence" value="ECO:0007669"/>
    <property type="project" value="UniProtKB-KW"/>
</dbReference>
<evidence type="ECO:0000313" key="4">
    <source>
        <dbReference type="EMBL" id="KEO61701.1"/>
    </source>
</evidence>
<evidence type="ECO:0000256" key="3">
    <source>
        <dbReference type="SAM" id="MobiDB-lite"/>
    </source>
</evidence>
<dbReference type="Pfam" id="PF10503">
    <property type="entry name" value="Esterase_PHB"/>
    <property type="match status" value="1"/>
</dbReference>
<protein>
    <recommendedName>
        <fullName evidence="6">Esterase</fullName>
    </recommendedName>
</protein>
<evidence type="ECO:0000313" key="5">
    <source>
        <dbReference type="Proteomes" id="UP000027471"/>
    </source>
</evidence>
<dbReference type="Gene3D" id="3.40.50.1820">
    <property type="entry name" value="alpha/beta hydrolase"/>
    <property type="match status" value="1"/>
</dbReference>
<dbReference type="InterPro" id="IPR050955">
    <property type="entry name" value="Plant_Biomass_Hydrol_Est"/>
</dbReference>
<organism evidence="4 5">
    <name type="scientific">Thioclava indica</name>
    <dbReference type="NCBI Taxonomy" id="1353528"/>
    <lineage>
        <taxon>Bacteria</taxon>
        <taxon>Pseudomonadati</taxon>
        <taxon>Pseudomonadota</taxon>
        <taxon>Alphaproteobacteria</taxon>
        <taxon>Rhodobacterales</taxon>
        <taxon>Paracoccaceae</taxon>
        <taxon>Thioclava</taxon>
    </lineage>
</organism>
<dbReference type="InterPro" id="IPR010126">
    <property type="entry name" value="Esterase_phb"/>
</dbReference>
<dbReference type="RefSeq" id="WP_038127446.1">
    <property type="nucleotide sequence ID" value="NZ_AUNB01000001.1"/>
</dbReference>
<dbReference type="EMBL" id="AUNB01000001">
    <property type="protein sequence ID" value="KEO61701.1"/>
    <property type="molecule type" value="Genomic_DNA"/>
</dbReference>
<evidence type="ECO:0008006" key="6">
    <source>
        <dbReference type="Google" id="ProtNLM"/>
    </source>
</evidence>
<accession>A0A074JVJ8</accession>
<proteinExistence type="predicted"/>
<dbReference type="OrthoDB" id="9767239at2"/>
<dbReference type="eggNOG" id="COG3509">
    <property type="taxonomic scope" value="Bacteria"/>
</dbReference>
<dbReference type="PANTHER" id="PTHR43037:SF1">
    <property type="entry name" value="BLL1128 PROTEIN"/>
    <property type="match status" value="1"/>
</dbReference>
<feature type="region of interest" description="Disordered" evidence="3">
    <location>
        <begin position="282"/>
        <end position="304"/>
    </location>
</feature>
<comment type="caution">
    <text evidence="4">The sequence shown here is derived from an EMBL/GenBank/DDBJ whole genome shotgun (WGS) entry which is preliminary data.</text>
</comment>
<dbReference type="NCBIfam" id="TIGR01840">
    <property type="entry name" value="esterase_phb"/>
    <property type="match status" value="1"/>
</dbReference>
<name>A0A074JVJ8_9RHOB</name>
<sequence>MLNFNVGAMRPANGDARIAAANELVQRTLAQHGLLPDGSAPLGDAQTGMAGMQGLLARFQSPLDAPTPPSIIPEGATFERAQHSCAAGSRAYRSYVPASASEGVSGIIVMLHGCTQSPEDFATGTGMNALAEQHGFVVIYPHQSRGDNAQSCWNWFSRGDQRRDRGEPAILAGMAQQAMAQHGVSRDRTFVAGLSAGAAMAVILGETYPDVFAGVGAHSGLPFAAAKDVPSAFAAMAGGAPDVSQRPKAASPVPTIVFHGSADATVAPVNGERIARDTMDLGPRQSIDSDEQGHASGRQFNRKTVTGSDGVTVLEHWVVGGLGHAWSGGQPQGSYTDAKGPDASAEMVRFFFHLADKKA</sequence>
<evidence type="ECO:0000256" key="2">
    <source>
        <dbReference type="ARBA" id="ARBA00022801"/>
    </source>
</evidence>
<dbReference type="Proteomes" id="UP000027471">
    <property type="component" value="Unassembled WGS sequence"/>
</dbReference>
<keyword evidence="1" id="KW-0732">Signal</keyword>
<dbReference type="STRING" id="1353528.DT23_01645"/>
<keyword evidence="5" id="KW-1185">Reference proteome</keyword>
<evidence type="ECO:0000256" key="1">
    <source>
        <dbReference type="ARBA" id="ARBA00022729"/>
    </source>
</evidence>
<dbReference type="InterPro" id="IPR029058">
    <property type="entry name" value="AB_hydrolase_fold"/>
</dbReference>
<keyword evidence="2" id="KW-0378">Hydrolase</keyword>
<dbReference type="SUPFAM" id="SSF53474">
    <property type="entry name" value="alpha/beta-Hydrolases"/>
    <property type="match status" value="1"/>
</dbReference>
<gene>
    <name evidence="4" type="ORF">DT23_01645</name>
</gene>
<dbReference type="GO" id="GO:0005576">
    <property type="term" value="C:extracellular region"/>
    <property type="evidence" value="ECO:0007669"/>
    <property type="project" value="InterPro"/>
</dbReference>
<dbReference type="PANTHER" id="PTHR43037">
    <property type="entry name" value="UNNAMED PRODUCT-RELATED"/>
    <property type="match status" value="1"/>
</dbReference>
<dbReference type="AlphaFoldDB" id="A0A074JVJ8"/>
<reference evidence="4 5" key="1">
    <citation type="journal article" date="2015" name="Antonie Van Leeuwenhoek">
        <title>Thioclava indica sp. nov., isolated from surface seawater of the Indian Ocean.</title>
        <authorList>
            <person name="Liu Y."/>
            <person name="Lai Q."/>
            <person name="Du J."/>
            <person name="Xu H."/>
            <person name="Jiang L."/>
            <person name="Shao Z."/>
        </authorList>
    </citation>
    <scope>NUCLEOTIDE SEQUENCE [LARGE SCALE GENOMIC DNA]</scope>
    <source>
        <strain evidence="4 5">DT23-4</strain>
    </source>
</reference>